<reference evidence="1" key="1">
    <citation type="journal article" date="2012" name="Proc. Natl. Acad. Sci. U.S.A.">
        <title>Antigenic diversity is generated by distinct evolutionary mechanisms in African trypanosome species.</title>
        <authorList>
            <person name="Jackson A.P."/>
            <person name="Berry A."/>
            <person name="Aslett M."/>
            <person name="Allison H.C."/>
            <person name="Burton P."/>
            <person name="Vavrova-Anderson J."/>
            <person name="Brown R."/>
            <person name="Browne H."/>
            <person name="Corton N."/>
            <person name="Hauser H."/>
            <person name="Gamble J."/>
            <person name="Gilderthorp R."/>
            <person name="Marcello L."/>
            <person name="McQuillan J."/>
            <person name="Otto T.D."/>
            <person name="Quail M.A."/>
            <person name="Sanders M.J."/>
            <person name="van Tonder A."/>
            <person name="Ginger M.L."/>
            <person name="Field M.C."/>
            <person name="Barry J.D."/>
            <person name="Hertz-Fowler C."/>
            <person name="Berriman M."/>
        </authorList>
    </citation>
    <scope>NUCLEOTIDE SEQUENCE</scope>
    <source>
        <strain evidence="1">Y486</strain>
    </source>
</reference>
<dbReference type="VEuPathDB" id="TriTrypDB:TvY486_0303140"/>
<evidence type="ECO:0000313" key="1">
    <source>
        <dbReference type="EMBL" id="CCC47128.1"/>
    </source>
</evidence>
<accession>G0TT47</accession>
<name>G0TT47_TRYVY</name>
<dbReference type="EMBL" id="HE573019">
    <property type="protein sequence ID" value="CCC47128.1"/>
    <property type="molecule type" value="Genomic_DNA"/>
</dbReference>
<sequence length="168" mass="19097">METELVPSGNSRNAEVMELLATNCSRPQSSACEPSSSKSAVNRLTLYAEPQDPSPSKRNSRREALTVLPTRLSFDLIGVRSLTEDMLRELYSAFDVRQCGGVERNVMREIMSTGFSHYGAPCSEKDIDRLFENATPFHIRRHLKDENVDTEIMSFNEFCVLFLSWLRL</sequence>
<dbReference type="SUPFAM" id="SSF47473">
    <property type="entry name" value="EF-hand"/>
    <property type="match status" value="1"/>
</dbReference>
<protein>
    <recommendedName>
        <fullName evidence="2">EF-hand domain-containing protein</fullName>
    </recommendedName>
</protein>
<dbReference type="InterPro" id="IPR011992">
    <property type="entry name" value="EF-hand-dom_pair"/>
</dbReference>
<gene>
    <name evidence="1" type="ORF">TVY486_0303140</name>
</gene>
<dbReference type="Gene3D" id="1.10.238.10">
    <property type="entry name" value="EF-hand"/>
    <property type="match status" value="1"/>
</dbReference>
<evidence type="ECO:0008006" key="2">
    <source>
        <dbReference type="Google" id="ProtNLM"/>
    </source>
</evidence>
<dbReference type="AlphaFoldDB" id="G0TT47"/>
<organism evidence="1">
    <name type="scientific">Trypanosoma vivax (strain Y486)</name>
    <dbReference type="NCBI Taxonomy" id="1055687"/>
    <lineage>
        <taxon>Eukaryota</taxon>
        <taxon>Discoba</taxon>
        <taxon>Euglenozoa</taxon>
        <taxon>Kinetoplastea</taxon>
        <taxon>Metakinetoplastina</taxon>
        <taxon>Trypanosomatida</taxon>
        <taxon>Trypanosomatidae</taxon>
        <taxon>Trypanosoma</taxon>
        <taxon>Duttonella</taxon>
    </lineage>
</organism>
<dbReference type="OMA" id="GVERNVM"/>
<proteinExistence type="predicted"/>